<protein>
    <submittedName>
        <fullName evidence="1">DUF72 domain-containing protein</fullName>
    </submittedName>
</protein>
<evidence type="ECO:0000313" key="2">
    <source>
        <dbReference type="Proteomes" id="UP001057520"/>
    </source>
</evidence>
<dbReference type="Proteomes" id="UP001057520">
    <property type="component" value="Chromosome"/>
</dbReference>
<keyword evidence="2" id="KW-1185">Reference proteome</keyword>
<sequence>MSKAKARTGCSGWTYDDWRGPFYPQGVRLKDRLGYYASVFDTTEINGSFYRLPTDKAVRAWADQAPEGFLFSWKVSRYVTHNKKLKDCRDSVELVFGRMAPLGDKYGPALVQLPPMLHRDDERLKRFLSWIPKGRRVTVEFRHASWYEPAVLDILRDRGAAFCVSDHHDAPSPWEVTADFAYVRGHGPGGHYHGRYSSAELDDWAAWIEARRKAGVEVFSYFDNDVKSAAPKDARLLIDRLKP</sequence>
<dbReference type="SUPFAM" id="SSF117396">
    <property type="entry name" value="TM1631-like"/>
    <property type="match status" value="1"/>
</dbReference>
<dbReference type="PANTHER" id="PTHR30348">
    <property type="entry name" value="UNCHARACTERIZED PROTEIN YECE"/>
    <property type="match status" value="1"/>
</dbReference>
<dbReference type="Gene3D" id="3.20.20.410">
    <property type="entry name" value="Protein of unknown function UPF0759"/>
    <property type="match status" value="1"/>
</dbReference>
<dbReference type="InterPro" id="IPR002763">
    <property type="entry name" value="DUF72"/>
</dbReference>
<gene>
    <name evidence="1" type="ORF">MZV50_22280</name>
</gene>
<accession>A0ABY4ZRN0</accession>
<reference evidence="1 2" key="1">
    <citation type="submission" date="2022-04" db="EMBL/GenBank/DDBJ databases">
        <title>Genome sequence of soybean root-associated Caulobacter segnis RL271.</title>
        <authorList>
            <person name="Longley R."/>
            <person name="Bonito G."/>
            <person name="Trigodet F."/>
            <person name="Crosson S."/>
            <person name="Fiebig A."/>
        </authorList>
    </citation>
    <scope>NUCLEOTIDE SEQUENCE [LARGE SCALE GENOMIC DNA]</scope>
    <source>
        <strain evidence="1 2">RL271</strain>
    </source>
</reference>
<name>A0ABY4ZRN0_9CAUL</name>
<dbReference type="EMBL" id="CP096040">
    <property type="protein sequence ID" value="USQ95246.1"/>
    <property type="molecule type" value="Genomic_DNA"/>
</dbReference>
<dbReference type="PANTHER" id="PTHR30348:SF4">
    <property type="entry name" value="DUF72 DOMAIN-CONTAINING PROTEIN"/>
    <property type="match status" value="1"/>
</dbReference>
<proteinExistence type="predicted"/>
<organism evidence="1 2">
    <name type="scientific">Caulobacter segnis</name>
    <dbReference type="NCBI Taxonomy" id="88688"/>
    <lineage>
        <taxon>Bacteria</taxon>
        <taxon>Pseudomonadati</taxon>
        <taxon>Pseudomonadota</taxon>
        <taxon>Alphaproteobacteria</taxon>
        <taxon>Caulobacterales</taxon>
        <taxon>Caulobacteraceae</taxon>
        <taxon>Caulobacter</taxon>
    </lineage>
</organism>
<dbReference type="Pfam" id="PF01904">
    <property type="entry name" value="DUF72"/>
    <property type="match status" value="1"/>
</dbReference>
<dbReference type="InterPro" id="IPR036520">
    <property type="entry name" value="UPF0759_sf"/>
</dbReference>
<evidence type="ECO:0000313" key="1">
    <source>
        <dbReference type="EMBL" id="USQ95246.1"/>
    </source>
</evidence>